<dbReference type="Pfam" id="PF00170">
    <property type="entry name" value="bZIP_1"/>
    <property type="match status" value="1"/>
</dbReference>
<feature type="coiled-coil region" evidence="3">
    <location>
        <begin position="142"/>
        <end position="183"/>
    </location>
</feature>
<protein>
    <recommendedName>
        <fullName evidence="4">BZIP domain-containing protein</fullName>
    </recommendedName>
</protein>
<comment type="subcellular location">
    <subcellularLocation>
        <location evidence="1">Nucleus</location>
    </subcellularLocation>
</comment>
<evidence type="ECO:0000256" key="3">
    <source>
        <dbReference type="SAM" id="Coils"/>
    </source>
</evidence>
<dbReference type="InterPro" id="IPR004827">
    <property type="entry name" value="bZIP"/>
</dbReference>
<keyword evidence="3" id="KW-0175">Coiled coil</keyword>
<evidence type="ECO:0000256" key="1">
    <source>
        <dbReference type="ARBA" id="ARBA00004123"/>
    </source>
</evidence>
<keyword evidence="2" id="KW-0539">Nucleus</keyword>
<reference evidence="5" key="1">
    <citation type="submission" date="2018-03" db="EMBL/GenBank/DDBJ databases">
        <authorList>
            <person name="Guldener U."/>
        </authorList>
    </citation>
    <scope>NUCLEOTIDE SEQUENCE</scope>
</reference>
<evidence type="ECO:0000313" key="5">
    <source>
        <dbReference type="EMBL" id="SPJ79479.1"/>
    </source>
</evidence>
<dbReference type="InterPro" id="IPR046347">
    <property type="entry name" value="bZIP_sf"/>
</dbReference>
<evidence type="ECO:0000259" key="4">
    <source>
        <dbReference type="PROSITE" id="PS50217"/>
    </source>
</evidence>
<gene>
    <name evidence="5" type="ORF">FTOL_07870</name>
</gene>
<dbReference type="PANTHER" id="PTHR40621">
    <property type="entry name" value="TRANSCRIPTION FACTOR KAPC-RELATED"/>
    <property type="match status" value="1"/>
</dbReference>
<comment type="caution">
    <text evidence="5">The sequence shown here is derived from an EMBL/GenBank/DDBJ whole genome shotgun (WGS) entry which is preliminary data.</text>
</comment>
<dbReference type="PANTHER" id="PTHR40621:SF6">
    <property type="entry name" value="AP-1-LIKE TRANSCRIPTION FACTOR YAP1-RELATED"/>
    <property type="match status" value="1"/>
</dbReference>
<dbReference type="GO" id="GO:0090575">
    <property type="term" value="C:RNA polymerase II transcription regulator complex"/>
    <property type="evidence" value="ECO:0007669"/>
    <property type="project" value="TreeGrafter"/>
</dbReference>
<dbReference type="SMART" id="SM00338">
    <property type="entry name" value="BRLZ"/>
    <property type="match status" value="1"/>
</dbReference>
<dbReference type="Gene3D" id="1.20.5.170">
    <property type="match status" value="1"/>
</dbReference>
<evidence type="ECO:0000313" key="6">
    <source>
        <dbReference type="Proteomes" id="UP001187734"/>
    </source>
</evidence>
<dbReference type="Proteomes" id="UP001187734">
    <property type="component" value="Unassembled WGS sequence"/>
</dbReference>
<dbReference type="PROSITE" id="PS00036">
    <property type="entry name" value="BZIP_BASIC"/>
    <property type="match status" value="1"/>
</dbReference>
<dbReference type="GO" id="GO:0001228">
    <property type="term" value="F:DNA-binding transcription activator activity, RNA polymerase II-specific"/>
    <property type="evidence" value="ECO:0007669"/>
    <property type="project" value="TreeGrafter"/>
</dbReference>
<keyword evidence="6" id="KW-1185">Reference proteome</keyword>
<dbReference type="SUPFAM" id="SSF57959">
    <property type="entry name" value="Leucine zipper domain"/>
    <property type="match status" value="1"/>
</dbReference>
<dbReference type="EMBL" id="ONZP01000270">
    <property type="protein sequence ID" value="SPJ79479.1"/>
    <property type="molecule type" value="Genomic_DNA"/>
</dbReference>
<accession>A0AAE8SJF4</accession>
<name>A0AAE8SJF4_9HYPO</name>
<feature type="domain" description="BZIP" evidence="4">
    <location>
        <begin position="129"/>
        <end position="187"/>
    </location>
</feature>
<dbReference type="CDD" id="cd14688">
    <property type="entry name" value="bZIP_YAP"/>
    <property type="match status" value="1"/>
</dbReference>
<dbReference type="PROSITE" id="PS50217">
    <property type="entry name" value="BZIP"/>
    <property type="match status" value="1"/>
</dbReference>
<organism evidence="5 6">
    <name type="scientific">Fusarium torulosum</name>
    <dbReference type="NCBI Taxonomy" id="33205"/>
    <lineage>
        <taxon>Eukaryota</taxon>
        <taxon>Fungi</taxon>
        <taxon>Dikarya</taxon>
        <taxon>Ascomycota</taxon>
        <taxon>Pezizomycotina</taxon>
        <taxon>Sordariomycetes</taxon>
        <taxon>Hypocreomycetidae</taxon>
        <taxon>Hypocreales</taxon>
        <taxon>Nectriaceae</taxon>
        <taxon>Fusarium</taxon>
    </lineage>
</organism>
<dbReference type="GO" id="GO:0000976">
    <property type="term" value="F:transcription cis-regulatory region binding"/>
    <property type="evidence" value="ECO:0007669"/>
    <property type="project" value="InterPro"/>
</dbReference>
<sequence>MAFIDQCNFLDLGLFGSFQPNTSLDPLCLSTIDESLRTSLHVSLFLIAPLLLLLCLSFNTPTLSNSSQFQPLTNVQTFGLPTPPLDYHMSAIQPQDVQMEKSKKKKHACKEELIVDHEDDKHLARMLCRKRAQNRAAQIAFRQKREKYVKELEERIADVEAAQQKLSAENEQLKESLQRLHVENKILLFAQDTGYDSSLPKPVSINPVQDTAVSVPEVMVSRSDKTVSHPARTLKDSQRVLKVSDAWEHITCHHSFMRGFLDLTGVIQQLKHTIRQCGYSGVVLENEIIRIMDDEPERGTDYLI</sequence>
<dbReference type="InterPro" id="IPR050936">
    <property type="entry name" value="AP-1-like"/>
</dbReference>
<proteinExistence type="predicted"/>
<evidence type="ECO:0000256" key="2">
    <source>
        <dbReference type="ARBA" id="ARBA00023242"/>
    </source>
</evidence>
<dbReference type="AlphaFoldDB" id="A0AAE8SJF4"/>